<evidence type="ECO:0000256" key="1">
    <source>
        <dbReference type="ARBA" id="ARBA00022729"/>
    </source>
</evidence>
<dbReference type="OrthoDB" id="2675126at2"/>
<feature type="domain" description="SLH" evidence="3">
    <location>
        <begin position="1723"/>
        <end position="1786"/>
    </location>
</feature>
<accession>A0A222WHM9</accession>
<dbReference type="InterPro" id="IPR051465">
    <property type="entry name" value="Cell_Envelope_Struct_Comp"/>
</dbReference>
<dbReference type="EMBL" id="CP020028">
    <property type="protein sequence ID" value="ASR45534.1"/>
    <property type="molecule type" value="Genomic_DNA"/>
</dbReference>
<feature type="region of interest" description="Disordered" evidence="2">
    <location>
        <begin position="1482"/>
        <end position="1513"/>
    </location>
</feature>
<dbReference type="KEGG" id="pkb:B4V02_01830"/>
<feature type="compositionally biased region" description="Basic and acidic residues" evidence="2">
    <location>
        <begin position="1482"/>
        <end position="1499"/>
    </location>
</feature>
<evidence type="ECO:0000259" key="3">
    <source>
        <dbReference type="PROSITE" id="PS51272"/>
    </source>
</evidence>
<dbReference type="Pfam" id="PF13205">
    <property type="entry name" value="Big_5"/>
    <property type="match status" value="12"/>
</dbReference>
<dbReference type="Pfam" id="PF00395">
    <property type="entry name" value="SLH"/>
    <property type="match status" value="3"/>
</dbReference>
<protein>
    <recommendedName>
        <fullName evidence="3">SLH domain-containing protein</fullName>
    </recommendedName>
</protein>
<evidence type="ECO:0000256" key="2">
    <source>
        <dbReference type="SAM" id="MobiDB-lite"/>
    </source>
</evidence>
<dbReference type="RefSeq" id="WP_094153563.1">
    <property type="nucleotide sequence ID" value="NZ_CP020028.1"/>
</dbReference>
<feature type="domain" description="SLH" evidence="3">
    <location>
        <begin position="1852"/>
        <end position="1912"/>
    </location>
</feature>
<reference evidence="4 5" key="1">
    <citation type="submission" date="2017-03" db="EMBL/GenBank/DDBJ databases">
        <title>Complete genome sequence of Paenibacillus Kribbensis producing bioflocculants.</title>
        <authorList>
            <person name="Lee H.-G."/>
            <person name="Oh H.-M."/>
        </authorList>
    </citation>
    <scope>NUCLEOTIDE SEQUENCE [LARGE SCALE GENOMIC DNA]</scope>
    <source>
        <strain evidence="4 5">AM49</strain>
    </source>
</reference>
<dbReference type="PROSITE" id="PS51272">
    <property type="entry name" value="SLH"/>
    <property type="match status" value="3"/>
</dbReference>
<evidence type="ECO:0000313" key="5">
    <source>
        <dbReference type="Proteomes" id="UP000214666"/>
    </source>
</evidence>
<sequence>MSKKKRNKNHVNRIIKASVLTTQVFNLANPYMTATFAAESPNSEIIENADMSDGFSTSVSPLSVASSVYMQAKMEEPPHYTWLSPQESGVSLSANLSMLFSEDVELGAGHLIVHQWGGTEVGRIDVSGGTVAGGTIQISGQSVSMKLDHPLSDNTRYYVEVSSGMFVDRGGQGSNGIWDESTWNFVTADETAPKLVSKLPEDLYLSGVSLGQAYFEMEFNEPVRWDRGYVRLHEASGGAVVRELWISGQGNSNWTASGEKNIASFTLSGGLKEGKPYYVEITSGTLTDMAMNPYGGIHTPQEWTFRTGDMQPYYTDLYPRGSGQRLTPSLTMVFSEEMRLGTGQLTVHQWDGTEVGRIDVSGGTVAGGTVQISGQSVSMKLDHPLSDNTRYYVEVSSGMFVDRGGQGSNSVWDKSLWNFVTAEETAPKLVSKSPEGLYLSGVGPGKAYFNMEFNEPVRWDRGYVRLHEASGGAVVRELRVSGAGDSNGTYEVSGQKKIAQFVLSGGLEEGKPYYVEITSGTLTDMAMNPYAGIHTPQEWTFRTGDMQPYYTNLYPQGSGQRLTPSLTMVFSEEMRLGTGQLTVHQWDGTEVGRIGVSGGTVAGGTVQISGQSVSMKLDHPLADNTRYYVEVSSGMFVDRGGQGSNGIWDESTWNFMTADETAPKLVSKSPEGLYLSGVGPGKAYFNMEFNESVRWNHGYVRLHEASGGAVVRELRISGAGDSNGTYEVSGQKKIAQFVLSGGLEEGKPYYVEITSGTLTDMAMNPYAGIHTPQEWTFRTGDMQPYYTDLYPRGSGQRLTPSLTMVFSEEMRLGTGQLTVHQWDGTEVGRIDVSGGTVAGGTIQISGQSVSMKLDHPLADNTRYYVEVSSGMFVDRGGQGSNSVWDKSLWNFVTAEETAPKLVSKSPEGLYLSGVGPGKAYFNMEFNEPVRWDRGYVRLHEASGGAVVRELRVSGAGDSNGTYEVSGQKKIAQFVLSGGLEEGKPYYVEITSGTLTDMAMNPYAGIHTPQEWTFRTGDMQPYYTNLYPQGSGQRLTPSLTMVFSEEMRLGTGQLTVHQWDGTEVGRIGVSGGTVAGGTVQISGQSVSMKLDHPLADNTRYYVEVSSGMFVDRGGQGSNGIWDESTWNFMTADETAPKLVSKSPEGLYLSGVGPGKAYFNMEFNESVRWNHGYVRLHEASGGAVVRELRISGAGDSNGTYEVSGQKKIAQFVLSGGLEEGKPYYVEITSGTLTDMAMNPYAGIHTPQEWTFRTGDMQPYYTDLYPQGSGQRLTPSLTMVFSEEMRLGTGQLTVHQWDGTEVGRIDVSGGTVAGGTIQISGQSVSMKLDHPLADNTRYYVEVSSGMFVDRGGQGSNGIWDESTWNFVTADETAPKLVSKLPEDLYLSGVSLGQAYFEMEFNEPVRWDRGYVRLHEASGGAVVRELWISGQGNSNWTASGEKNIASFTLSGGLKEGKPYYVEITSGALTDMAMNPYAGMHTPEEWTFRTGDERPHRSKNKEMPDQNTSSAASQTESKTGVVLTGAKTVADKSSAIQLIGLNEGEASQTLNVTNVDQKELVVDASGYNKAAKVSIPSAFLQQYAKENTNLPISIRTAAAQFTLSTELVDKLVSLYPEDSLTVEISSLTGENGAQVRQAIADTGLAGVVVNPVDFKLMAGNQEITEFFGHYVERKLILDHEVDPEHVAAVWFDPQTGVLSSVPVLIRNVNGQTEAIIKSNHNSIYAVVSADKKFKDLENHWAQKDVEMLANKLIVKGVQPDIFEPNRAVTRAEFVALLVRGLGMQEKQLTEHFTDVKEDAWYAGSIGAAMEAGLIRGYGNQSFGPEKVITREEIAVITEKAVHYAQALDAGSSSEKYKEMYSDASTVSPWAQEAMAQATEQGLIKGVSPDLLAPKQQATRVEATSILKRFLQLIKFTN</sequence>
<dbReference type="InterPro" id="IPR001119">
    <property type="entry name" value="SLH_dom"/>
</dbReference>
<name>A0A222WHM9_9BACL</name>
<feature type="compositionally biased region" description="Polar residues" evidence="2">
    <location>
        <begin position="1500"/>
        <end position="1513"/>
    </location>
</feature>
<feature type="domain" description="SLH" evidence="3">
    <location>
        <begin position="1787"/>
        <end position="1846"/>
    </location>
</feature>
<gene>
    <name evidence="4" type="ORF">B4V02_01830</name>
</gene>
<dbReference type="STRING" id="172713.GCA_001705305_02762"/>
<dbReference type="PANTHER" id="PTHR43308:SF5">
    <property type="entry name" value="S-LAYER PROTEIN _ PEPTIDOGLYCAN ENDO-BETA-N-ACETYLGLUCOSAMINIDASE"/>
    <property type="match status" value="1"/>
</dbReference>
<evidence type="ECO:0000313" key="4">
    <source>
        <dbReference type="EMBL" id="ASR45534.1"/>
    </source>
</evidence>
<proteinExistence type="predicted"/>
<dbReference type="PANTHER" id="PTHR43308">
    <property type="entry name" value="OUTER MEMBRANE PROTEIN ALPHA-RELATED"/>
    <property type="match status" value="1"/>
</dbReference>
<keyword evidence="1" id="KW-0732">Signal</keyword>
<dbReference type="InterPro" id="IPR032812">
    <property type="entry name" value="SbsA_Ig"/>
</dbReference>
<dbReference type="Proteomes" id="UP000214666">
    <property type="component" value="Chromosome"/>
</dbReference>
<keyword evidence="5" id="KW-1185">Reference proteome</keyword>
<organism evidence="4 5">
    <name type="scientific">Paenibacillus kribbensis</name>
    <dbReference type="NCBI Taxonomy" id="172713"/>
    <lineage>
        <taxon>Bacteria</taxon>
        <taxon>Bacillati</taxon>
        <taxon>Bacillota</taxon>
        <taxon>Bacilli</taxon>
        <taxon>Bacillales</taxon>
        <taxon>Paenibacillaceae</taxon>
        <taxon>Paenibacillus</taxon>
    </lineage>
</organism>